<dbReference type="eggNOG" id="ENOG502SGMA">
    <property type="taxonomic scope" value="Eukaryota"/>
</dbReference>
<accession>F0YIA6</accession>
<evidence type="ECO:0000256" key="1">
    <source>
        <dbReference type="SAM" id="Coils"/>
    </source>
</evidence>
<evidence type="ECO:0000313" key="3">
    <source>
        <dbReference type="Proteomes" id="UP000002729"/>
    </source>
</evidence>
<keyword evidence="1" id="KW-0175">Coiled coil</keyword>
<protein>
    <submittedName>
        <fullName evidence="2">Expressed protein</fullName>
    </submittedName>
</protein>
<dbReference type="OrthoDB" id="203613at2759"/>
<dbReference type="GeneID" id="20228663"/>
<gene>
    <name evidence="2" type="ORF">AURANDRAFT_72333</name>
</gene>
<feature type="coiled-coil region" evidence="1">
    <location>
        <begin position="63"/>
        <end position="90"/>
    </location>
</feature>
<organism evidence="3">
    <name type="scientific">Aureococcus anophagefferens</name>
    <name type="common">Harmful bloom alga</name>
    <dbReference type="NCBI Taxonomy" id="44056"/>
    <lineage>
        <taxon>Eukaryota</taxon>
        <taxon>Sar</taxon>
        <taxon>Stramenopiles</taxon>
        <taxon>Ochrophyta</taxon>
        <taxon>Pelagophyceae</taxon>
        <taxon>Pelagomonadales</taxon>
        <taxon>Pelagomonadaceae</taxon>
        <taxon>Aureococcus</taxon>
    </lineage>
</organism>
<dbReference type="Proteomes" id="UP000002729">
    <property type="component" value="Unassembled WGS sequence"/>
</dbReference>
<dbReference type="AlphaFoldDB" id="F0YIA6"/>
<sequence length="234" mass="26935">MPAHCEINADRISMSGTGFGADVEAFGGGFFDRVSGVGISRETYDTVEVQDCHSQLRTCMQRISDVEAINVDLEARLESQAREYIELESDAAELACWKNQYEALVKEASSWKHMHAQQVLKNQKVREQLLRTERELHGILQKKYDIMEFARREERDRIRAERNTGLIEDCVAPKRDRVKDIQFHHNPIGAPPQDVRRGRAVLALADFFRFDLHKDERNQNRPSAPKSDLSLDLR</sequence>
<proteinExistence type="predicted"/>
<dbReference type="EMBL" id="GL833143">
    <property type="protein sequence ID" value="EGB05200.1"/>
    <property type="molecule type" value="Genomic_DNA"/>
</dbReference>
<reference evidence="2 3" key="1">
    <citation type="journal article" date="2011" name="Proc. Natl. Acad. Sci. U.S.A.">
        <title>Niche of harmful alga Aureococcus anophagefferens revealed through ecogenomics.</title>
        <authorList>
            <person name="Gobler C.J."/>
            <person name="Berry D.L."/>
            <person name="Dyhrman S.T."/>
            <person name="Wilhelm S.W."/>
            <person name="Salamov A."/>
            <person name="Lobanov A.V."/>
            <person name="Zhang Y."/>
            <person name="Collier J.L."/>
            <person name="Wurch L.L."/>
            <person name="Kustka A.B."/>
            <person name="Dill B.D."/>
            <person name="Shah M."/>
            <person name="VerBerkmoes N.C."/>
            <person name="Kuo A."/>
            <person name="Terry A."/>
            <person name="Pangilinan J."/>
            <person name="Lindquist E.A."/>
            <person name="Lucas S."/>
            <person name="Paulsen I.T."/>
            <person name="Hattenrath-Lehmann T.K."/>
            <person name="Talmage S.C."/>
            <person name="Walker E.A."/>
            <person name="Koch F."/>
            <person name="Burson A.M."/>
            <person name="Marcoval M.A."/>
            <person name="Tang Y.Z."/>
            <person name="Lecleir G.R."/>
            <person name="Coyne K.J."/>
            <person name="Berg G.M."/>
            <person name="Bertrand E.M."/>
            <person name="Saito M.A."/>
            <person name="Gladyshev V.N."/>
            <person name="Grigoriev I.V."/>
        </authorList>
    </citation>
    <scope>NUCLEOTIDE SEQUENCE [LARGE SCALE GENOMIC DNA]</scope>
    <source>
        <strain evidence="3">CCMP 1984</strain>
    </source>
</reference>
<dbReference type="RefSeq" id="XP_009040101.1">
    <property type="nucleotide sequence ID" value="XM_009041853.1"/>
</dbReference>
<name>F0YIA6_AURAN</name>
<keyword evidence="3" id="KW-1185">Reference proteome</keyword>
<dbReference type="InParanoid" id="F0YIA6"/>
<dbReference type="KEGG" id="aaf:AURANDRAFT_72333"/>
<evidence type="ECO:0000313" key="2">
    <source>
        <dbReference type="EMBL" id="EGB05200.1"/>
    </source>
</evidence>